<dbReference type="Proteomes" id="UP000245207">
    <property type="component" value="Unassembled WGS sequence"/>
</dbReference>
<accession>A0A2U1LPA8</accession>
<dbReference type="Gene3D" id="3.80.10.10">
    <property type="entry name" value="Ribonuclease Inhibitor"/>
    <property type="match status" value="1"/>
</dbReference>
<reference evidence="3 4" key="1">
    <citation type="journal article" date="2018" name="Mol. Plant">
        <title>The genome of Artemisia annua provides insight into the evolution of Asteraceae family and artemisinin biosynthesis.</title>
        <authorList>
            <person name="Shen Q."/>
            <person name="Zhang L."/>
            <person name="Liao Z."/>
            <person name="Wang S."/>
            <person name="Yan T."/>
            <person name="Shi P."/>
            <person name="Liu M."/>
            <person name="Fu X."/>
            <person name="Pan Q."/>
            <person name="Wang Y."/>
            <person name="Lv Z."/>
            <person name="Lu X."/>
            <person name="Zhang F."/>
            <person name="Jiang W."/>
            <person name="Ma Y."/>
            <person name="Chen M."/>
            <person name="Hao X."/>
            <person name="Li L."/>
            <person name="Tang Y."/>
            <person name="Lv G."/>
            <person name="Zhou Y."/>
            <person name="Sun X."/>
            <person name="Brodelius P.E."/>
            <person name="Rose J.K.C."/>
            <person name="Tang K."/>
        </authorList>
    </citation>
    <scope>NUCLEOTIDE SEQUENCE [LARGE SCALE GENOMIC DNA]</scope>
    <source>
        <strain evidence="4">cv. Huhao1</strain>
        <tissue evidence="3">Leaf</tissue>
    </source>
</reference>
<dbReference type="PANTHER" id="PTHR34223">
    <property type="entry name" value="OS11G0201299 PROTEIN"/>
    <property type="match status" value="1"/>
</dbReference>
<evidence type="ECO:0000259" key="2">
    <source>
        <dbReference type="Pfam" id="PF24758"/>
    </source>
</evidence>
<evidence type="ECO:0000259" key="1">
    <source>
        <dbReference type="Pfam" id="PF00646"/>
    </source>
</evidence>
<dbReference type="InterPro" id="IPR053197">
    <property type="entry name" value="F-box_SCFL_complex_component"/>
</dbReference>
<dbReference type="EMBL" id="PKPP01008392">
    <property type="protein sequence ID" value="PWA50829.1"/>
    <property type="molecule type" value="Genomic_DNA"/>
</dbReference>
<dbReference type="InterPro" id="IPR001810">
    <property type="entry name" value="F-box_dom"/>
</dbReference>
<dbReference type="SUPFAM" id="SSF52047">
    <property type="entry name" value="RNI-like"/>
    <property type="match status" value="1"/>
</dbReference>
<dbReference type="InterPro" id="IPR032675">
    <property type="entry name" value="LRR_dom_sf"/>
</dbReference>
<dbReference type="CDD" id="cd22160">
    <property type="entry name" value="F-box_AtFBL13-like"/>
    <property type="match status" value="1"/>
</dbReference>
<comment type="caution">
    <text evidence="3">The sequence shown here is derived from an EMBL/GenBank/DDBJ whole genome shotgun (WGS) entry which is preliminary data.</text>
</comment>
<dbReference type="InterPro" id="IPR053781">
    <property type="entry name" value="F-box_AtFBL13-like"/>
</dbReference>
<organism evidence="3 4">
    <name type="scientific">Artemisia annua</name>
    <name type="common">Sweet wormwood</name>
    <dbReference type="NCBI Taxonomy" id="35608"/>
    <lineage>
        <taxon>Eukaryota</taxon>
        <taxon>Viridiplantae</taxon>
        <taxon>Streptophyta</taxon>
        <taxon>Embryophyta</taxon>
        <taxon>Tracheophyta</taxon>
        <taxon>Spermatophyta</taxon>
        <taxon>Magnoliopsida</taxon>
        <taxon>eudicotyledons</taxon>
        <taxon>Gunneridae</taxon>
        <taxon>Pentapetalae</taxon>
        <taxon>asterids</taxon>
        <taxon>campanulids</taxon>
        <taxon>Asterales</taxon>
        <taxon>Asteraceae</taxon>
        <taxon>Asteroideae</taxon>
        <taxon>Anthemideae</taxon>
        <taxon>Artemisiinae</taxon>
        <taxon>Artemisia</taxon>
    </lineage>
</organism>
<dbReference type="STRING" id="35608.A0A2U1LPA8"/>
<keyword evidence="4" id="KW-1185">Reference proteome</keyword>
<sequence>MASNGIDFISNMPDPILLLILQGLPNTEEVVRTSVLSTRWRYLWTSIPYFPSLNLDCDRLLKPYFKLHEKFKDFVTWCLANKAVGLDSFRLCCSDYYSESTVNVWIKAAVNRNVKSLDLSFYPKKFMNYVLPVGFVAVTRIHLPQCLITCESLESLRLFAYQNIISLPSCSGFLGLKVLELNNVYCYDHDLVAKFLKMCVVLEELSLIECVIRARGRICISSSRLKTLRIHCNSKNVINGKKVGFRYGLKVCCPELVIFEYVGSKCQLILEDLNSLNKAVIHPKDTLQQTISPTSGKAASKLLAGISHVDSLSLNVYIIHVQTYFL</sequence>
<evidence type="ECO:0000313" key="3">
    <source>
        <dbReference type="EMBL" id="PWA50829.1"/>
    </source>
</evidence>
<feature type="domain" description="F-box/LRR-repeat protein 15/At3g58940/PEG3-like LRR" evidence="2">
    <location>
        <begin position="105"/>
        <end position="233"/>
    </location>
</feature>
<feature type="domain" description="F-box" evidence="1">
    <location>
        <begin position="9"/>
        <end position="48"/>
    </location>
</feature>
<dbReference type="PANTHER" id="PTHR34223:SF51">
    <property type="entry name" value="OS06G0556300 PROTEIN"/>
    <property type="match status" value="1"/>
</dbReference>
<dbReference type="Pfam" id="PF00646">
    <property type="entry name" value="F-box"/>
    <property type="match status" value="1"/>
</dbReference>
<protein>
    <submittedName>
        <fullName evidence="3">F-box domain, Leucine-rich repeat domain, L domain-like protein</fullName>
    </submittedName>
</protein>
<dbReference type="OrthoDB" id="594804at2759"/>
<dbReference type="SUPFAM" id="SSF81383">
    <property type="entry name" value="F-box domain"/>
    <property type="match status" value="1"/>
</dbReference>
<dbReference type="Pfam" id="PF24758">
    <property type="entry name" value="LRR_At5g56370"/>
    <property type="match status" value="1"/>
</dbReference>
<gene>
    <name evidence="3" type="ORF">CTI12_AA469270</name>
</gene>
<dbReference type="AlphaFoldDB" id="A0A2U1LPA8"/>
<name>A0A2U1LPA8_ARTAN</name>
<evidence type="ECO:0000313" key="4">
    <source>
        <dbReference type="Proteomes" id="UP000245207"/>
    </source>
</evidence>
<proteinExistence type="predicted"/>
<dbReference type="InterPro" id="IPR055411">
    <property type="entry name" value="LRR_FXL15/At3g58940/PEG3-like"/>
</dbReference>
<dbReference type="InterPro" id="IPR036047">
    <property type="entry name" value="F-box-like_dom_sf"/>
</dbReference>